<feature type="region of interest" description="Disordered" evidence="1">
    <location>
        <begin position="517"/>
        <end position="539"/>
    </location>
</feature>
<evidence type="ECO:0000313" key="4">
    <source>
        <dbReference type="EMBL" id="GAA0313705.1"/>
    </source>
</evidence>
<dbReference type="InterPro" id="IPR050237">
    <property type="entry name" value="ATP-dep_AMP-bd_enzyme"/>
</dbReference>
<feature type="domain" description="AMP-binding enzyme C-terminal" evidence="3">
    <location>
        <begin position="429"/>
        <end position="504"/>
    </location>
</feature>
<evidence type="ECO:0000256" key="1">
    <source>
        <dbReference type="SAM" id="MobiDB-lite"/>
    </source>
</evidence>
<dbReference type="RefSeq" id="WP_344166386.1">
    <property type="nucleotide sequence ID" value="NZ_BAAABV010000024.1"/>
</dbReference>
<dbReference type="InterPro" id="IPR045851">
    <property type="entry name" value="AMP-bd_C_sf"/>
</dbReference>
<accession>A0ABN0VP39</accession>
<feature type="compositionally biased region" description="Low complexity" evidence="1">
    <location>
        <begin position="524"/>
        <end position="539"/>
    </location>
</feature>
<reference evidence="4 5" key="1">
    <citation type="journal article" date="2019" name="Int. J. Syst. Evol. Microbiol.">
        <title>The Global Catalogue of Microorganisms (GCM) 10K type strain sequencing project: providing services to taxonomists for standard genome sequencing and annotation.</title>
        <authorList>
            <consortium name="The Broad Institute Genomics Platform"/>
            <consortium name="The Broad Institute Genome Sequencing Center for Infectious Disease"/>
            <person name="Wu L."/>
            <person name="Ma J."/>
        </authorList>
    </citation>
    <scope>NUCLEOTIDE SEQUENCE [LARGE SCALE GENOMIC DNA]</scope>
    <source>
        <strain evidence="4 5">JCM 4505</strain>
    </source>
</reference>
<dbReference type="PANTHER" id="PTHR43767:SF7">
    <property type="entry name" value="MEDIUM_LONG-CHAIN-FATTY-ACID--COA LIGASE FADD8"/>
    <property type="match status" value="1"/>
</dbReference>
<dbReference type="InterPro" id="IPR000873">
    <property type="entry name" value="AMP-dep_synth/lig_dom"/>
</dbReference>
<feature type="domain" description="AMP-dependent synthetase/ligase" evidence="2">
    <location>
        <begin position="23"/>
        <end position="379"/>
    </location>
</feature>
<evidence type="ECO:0000259" key="3">
    <source>
        <dbReference type="Pfam" id="PF13193"/>
    </source>
</evidence>
<protein>
    <submittedName>
        <fullName evidence="4">AMP-binding protein</fullName>
    </submittedName>
</protein>
<dbReference type="InterPro" id="IPR025110">
    <property type="entry name" value="AMP-bd_C"/>
</dbReference>
<dbReference type="Gene3D" id="3.40.50.12780">
    <property type="entry name" value="N-terminal domain of ligase-like"/>
    <property type="match status" value="1"/>
</dbReference>
<evidence type="ECO:0000313" key="5">
    <source>
        <dbReference type="Proteomes" id="UP001501867"/>
    </source>
</evidence>
<dbReference type="Gene3D" id="3.30.300.30">
    <property type="match status" value="1"/>
</dbReference>
<gene>
    <name evidence="4" type="ORF">GCM10010302_60990</name>
</gene>
<dbReference type="InterPro" id="IPR020845">
    <property type="entry name" value="AMP-binding_CS"/>
</dbReference>
<dbReference type="PROSITE" id="PS00455">
    <property type="entry name" value="AMP_BINDING"/>
    <property type="match status" value="1"/>
</dbReference>
<sequence>MTENSHNPSAPYRSYVEAALEVLARSPGRPAVVPAGGPAVTAGEFRDGVLRTAAELAERGIGRGSTVTFLTGNRPEALIARYAANLAGARVVFLGEGTAAGARARIAEGVGTELLLVEPGAEEAAGELLARAPVPAVLSLGPSPLAEDLTAAAAPRAPRPVAGAARPGDDWCVRFTGGTTGLPKGVRMAHGPYARTLALYAGRLPAGSPPRTLACTPLAHMAGVLADITLLAGGTVVLRPSFDAGDALAALARERVTDVWLLPPLLYELLDHPDRPATDLSALRRVFYGGTPASARRLREAARALGPVLHGWYGQTEAGNIAEVPPHEHGVTGPGGRPTAGRAAPGVTIEIRGADGRPLPAGESGEIVVRSPMAMSGYWRRPAETAEVLRDGWIRTGDVGCVDAGGRLYVLDRLGDEIVVVGGHVRPAEVEELLLGHPAVARCAVFGVRRADGTEEVHAAVVPAPGPGAGPEAIREYVTRHMGAMYAPRAVHTVDRIPLTGVGKPDKRLLAATLDAPGAGGAGAAHAPAPAQAPASGQA</sequence>
<comment type="caution">
    <text evidence="4">The sequence shown here is derived from an EMBL/GenBank/DDBJ whole genome shotgun (WGS) entry which is preliminary data.</text>
</comment>
<organism evidence="4 5">
    <name type="scientific">Streptomyces polychromogenes</name>
    <dbReference type="NCBI Taxonomy" id="67342"/>
    <lineage>
        <taxon>Bacteria</taxon>
        <taxon>Bacillati</taxon>
        <taxon>Actinomycetota</taxon>
        <taxon>Actinomycetes</taxon>
        <taxon>Kitasatosporales</taxon>
        <taxon>Streptomycetaceae</taxon>
        <taxon>Streptomyces</taxon>
    </lineage>
</organism>
<dbReference type="Pfam" id="PF00501">
    <property type="entry name" value="AMP-binding"/>
    <property type="match status" value="1"/>
</dbReference>
<evidence type="ECO:0000259" key="2">
    <source>
        <dbReference type="Pfam" id="PF00501"/>
    </source>
</evidence>
<dbReference type="EMBL" id="BAAABV010000024">
    <property type="protein sequence ID" value="GAA0313705.1"/>
    <property type="molecule type" value="Genomic_DNA"/>
</dbReference>
<dbReference type="InterPro" id="IPR042099">
    <property type="entry name" value="ANL_N_sf"/>
</dbReference>
<dbReference type="SUPFAM" id="SSF56801">
    <property type="entry name" value="Acetyl-CoA synthetase-like"/>
    <property type="match status" value="1"/>
</dbReference>
<dbReference type="Proteomes" id="UP001501867">
    <property type="component" value="Unassembled WGS sequence"/>
</dbReference>
<dbReference type="PANTHER" id="PTHR43767">
    <property type="entry name" value="LONG-CHAIN-FATTY-ACID--COA LIGASE"/>
    <property type="match status" value="1"/>
</dbReference>
<name>A0ABN0VP39_9ACTN</name>
<keyword evidence="5" id="KW-1185">Reference proteome</keyword>
<dbReference type="CDD" id="cd04433">
    <property type="entry name" value="AFD_class_I"/>
    <property type="match status" value="1"/>
</dbReference>
<dbReference type="Pfam" id="PF13193">
    <property type="entry name" value="AMP-binding_C"/>
    <property type="match status" value="1"/>
</dbReference>
<proteinExistence type="predicted"/>